<dbReference type="GeneID" id="17260050"/>
<reference evidence="2" key="2">
    <citation type="submission" date="2024-10" db="UniProtKB">
        <authorList>
            <consortium name="EnsemblProtists"/>
        </authorList>
    </citation>
    <scope>IDENTIFICATION</scope>
</reference>
<organism evidence="2 3">
    <name type="scientific">Emiliania huxleyi (strain CCMP1516)</name>
    <dbReference type="NCBI Taxonomy" id="280463"/>
    <lineage>
        <taxon>Eukaryota</taxon>
        <taxon>Haptista</taxon>
        <taxon>Haptophyta</taxon>
        <taxon>Prymnesiophyceae</taxon>
        <taxon>Isochrysidales</taxon>
        <taxon>Noelaerhabdaceae</taxon>
        <taxon>Emiliania</taxon>
    </lineage>
</organism>
<keyword evidence="3" id="KW-1185">Reference proteome</keyword>
<evidence type="ECO:0000313" key="3">
    <source>
        <dbReference type="Proteomes" id="UP000013827"/>
    </source>
</evidence>
<dbReference type="EnsemblProtists" id="EOD13779">
    <property type="protein sequence ID" value="EOD13779"/>
    <property type="gene ID" value="EMIHUDRAFT_451895"/>
</dbReference>
<dbReference type="InterPro" id="IPR023296">
    <property type="entry name" value="Glyco_hydro_beta-prop_sf"/>
</dbReference>
<evidence type="ECO:0000313" key="2">
    <source>
        <dbReference type="EnsemblProtists" id="EOD13779"/>
    </source>
</evidence>
<accession>A0A0D3IR94</accession>
<dbReference type="Proteomes" id="UP000013827">
    <property type="component" value="Unassembled WGS sequence"/>
</dbReference>
<dbReference type="Gene3D" id="2.115.10.20">
    <property type="entry name" value="Glycosyl hydrolase domain, family 43"/>
    <property type="match status" value="1"/>
</dbReference>
<dbReference type="KEGG" id="ehx:EMIHUDRAFT_451895"/>
<sequence>MGVVPDGSKNSFRICFAVFANARSLSATLSDHYSASPAALSDHCTLQALPMQTRPRVGLVGRPSVRSTAVADYLGSPWVHLRPAAAVDTEAVLRQIELAESDLKFGRPGAEEALRSRSYEAVLRSMPEDLALHYKVWELLLAMNRRDEAMASSGRACRRSTCSPTKAAYHACLVSSAELHRCHGPDGSCSAHRQRWPQRKATTNGSAAVLATAEEAAATHIAEFEQPEPPAELPEGSSFCGFNPTMVVGGGGERRHSRARCGAAGLAHGVGAMAVGEWLVPADSDAELPPTSRRSLRGAVGSAGGRSLVGFLRMQLAPDASVGVEAAQWLRLEPPESLCGSCAARPEPDSALCRAQVSLGQLYRGQKRRRKFRPPVVRGLLLLLGLVLLLIERCDVPQRSCSEWPFLYAGFEDSRALAHGSDVYLFSNHEDCHGGRRVVVSRLRQTEGGQLEQAAAWQLSLEDGMPLRPTEKNWSPFVHAGELHLSYSLEPHVVLRCGWSGGGCAVAHNTSSPFLQTYRALGQELRGGPPQRLAKTCQHCREHERGMIAAGGSPYAELRDGRRLAAAHVKDDAHEPALYGTVFYLLEAEPPFRIVSLSPKLCISDREVEIAISARCALQYVTGLVVNEATNAALVSFGELDVRMKGAFLPLDRLLALAETHRLESDEHGDETTSSECAAEGVGLGGGGSDHGLYSRA</sequence>
<dbReference type="HOGENOM" id="CLU_395602_0_0_1"/>
<proteinExistence type="predicted"/>
<reference evidence="3" key="1">
    <citation type="journal article" date="2013" name="Nature">
        <title>Pan genome of the phytoplankton Emiliania underpins its global distribution.</title>
        <authorList>
            <person name="Read B.A."/>
            <person name="Kegel J."/>
            <person name="Klute M.J."/>
            <person name="Kuo A."/>
            <person name="Lefebvre S.C."/>
            <person name="Maumus F."/>
            <person name="Mayer C."/>
            <person name="Miller J."/>
            <person name="Monier A."/>
            <person name="Salamov A."/>
            <person name="Young J."/>
            <person name="Aguilar M."/>
            <person name="Claverie J.M."/>
            <person name="Frickenhaus S."/>
            <person name="Gonzalez K."/>
            <person name="Herman E.K."/>
            <person name="Lin Y.C."/>
            <person name="Napier J."/>
            <person name="Ogata H."/>
            <person name="Sarno A.F."/>
            <person name="Shmutz J."/>
            <person name="Schroeder D."/>
            <person name="de Vargas C."/>
            <person name="Verret F."/>
            <person name="von Dassow P."/>
            <person name="Valentin K."/>
            <person name="Van de Peer Y."/>
            <person name="Wheeler G."/>
            <person name="Dacks J.B."/>
            <person name="Delwiche C.F."/>
            <person name="Dyhrman S.T."/>
            <person name="Glockner G."/>
            <person name="John U."/>
            <person name="Richards T."/>
            <person name="Worden A.Z."/>
            <person name="Zhang X."/>
            <person name="Grigoriev I.V."/>
            <person name="Allen A.E."/>
            <person name="Bidle K."/>
            <person name="Borodovsky M."/>
            <person name="Bowler C."/>
            <person name="Brownlee C."/>
            <person name="Cock J.M."/>
            <person name="Elias M."/>
            <person name="Gladyshev V.N."/>
            <person name="Groth M."/>
            <person name="Guda C."/>
            <person name="Hadaegh A."/>
            <person name="Iglesias-Rodriguez M.D."/>
            <person name="Jenkins J."/>
            <person name="Jones B.M."/>
            <person name="Lawson T."/>
            <person name="Leese F."/>
            <person name="Lindquist E."/>
            <person name="Lobanov A."/>
            <person name="Lomsadze A."/>
            <person name="Malik S.B."/>
            <person name="Marsh M.E."/>
            <person name="Mackinder L."/>
            <person name="Mock T."/>
            <person name="Mueller-Roeber B."/>
            <person name="Pagarete A."/>
            <person name="Parker M."/>
            <person name="Probert I."/>
            <person name="Quesneville H."/>
            <person name="Raines C."/>
            <person name="Rensing S.A."/>
            <person name="Riano-Pachon D.M."/>
            <person name="Richier S."/>
            <person name="Rokitta S."/>
            <person name="Shiraiwa Y."/>
            <person name="Soanes D.M."/>
            <person name="van der Giezen M."/>
            <person name="Wahlund T.M."/>
            <person name="Williams B."/>
            <person name="Wilson W."/>
            <person name="Wolfe G."/>
            <person name="Wurch L.L."/>
        </authorList>
    </citation>
    <scope>NUCLEOTIDE SEQUENCE</scope>
</reference>
<dbReference type="AlphaFoldDB" id="A0A0D3IR94"/>
<dbReference type="PaxDb" id="2903-EOD13779"/>
<dbReference type="RefSeq" id="XP_005766208.1">
    <property type="nucleotide sequence ID" value="XM_005766151.1"/>
</dbReference>
<name>A0A0D3IR94_EMIH1</name>
<feature type="region of interest" description="Disordered" evidence="1">
    <location>
        <begin position="665"/>
        <end position="697"/>
    </location>
</feature>
<protein>
    <submittedName>
        <fullName evidence="2">Uncharacterized protein</fullName>
    </submittedName>
</protein>
<evidence type="ECO:0000256" key="1">
    <source>
        <dbReference type="SAM" id="MobiDB-lite"/>
    </source>
</evidence>